<dbReference type="CDD" id="cd06261">
    <property type="entry name" value="TM_PBP2"/>
    <property type="match status" value="1"/>
</dbReference>
<feature type="transmembrane region" description="Helical" evidence="7">
    <location>
        <begin position="161"/>
        <end position="183"/>
    </location>
</feature>
<keyword evidence="3" id="KW-1003">Cell membrane</keyword>
<protein>
    <recommendedName>
        <fullName evidence="8">ABC transmembrane type-1 domain-containing protein</fullName>
    </recommendedName>
</protein>
<evidence type="ECO:0000256" key="1">
    <source>
        <dbReference type="ARBA" id="ARBA00004651"/>
    </source>
</evidence>
<feature type="domain" description="ABC transmembrane type-1" evidence="8">
    <location>
        <begin position="160"/>
        <end position="277"/>
    </location>
</feature>
<dbReference type="PANTHER" id="PTHR30614">
    <property type="entry name" value="MEMBRANE COMPONENT OF AMINO ACID ABC TRANSPORTER"/>
    <property type="match status" value="1"/>
</dbReference>
<comment type="subcellular location">
    <subcellularLocation>
        <location evidence="1">Cell membrane</location>
        <topology evidence="1">Multi-pass membrane protein</topology>
    </subcellularLocation>
</comment>
<dbReference type="InterPro" id="IPR043429">
    <property type="entry name" value="ArtM/GltK/GlnP/TcyL/YhdX-like"/>
</dbReference>
<keyword evidence="2" id="KW-0813">Transport</keyword>
<dbReference type="InterPro" id="IPR010065">
    <property type="entry name" value="AA_ABC_transptr_permease_3TM"/>
</dbReference>
<dbReference type="EMBL" id="UINC01089037">
    <property type="protein sequence ID" value="SVC39782.1"/>
    <property type="molecule type" value="Genomic_DNA"/>
</dbReference>
<reference evidence="9" key="1">
    <citation type="submission" date="2018-05" db="EMBL/GenBank/DDBJ databases">
        <authorList>
            <person name="Lanie J.A."/>
            <person name="Ng W.-L."/>
            <person name="Kazmierczak K.M."/>
            <person name="Andrzejewski T.M."/>
            <person name="Davidsen T.M."/>
            <person name="Wayne K.J."/>
            <person name="Tettelin H."/>
            <person name="Glass J.I."/>
            <person name="Rusch D."/>
            <person name="Podicherti R."/>
            <person name="Tsui H.-C.T."/>
            <person name="Winkler M.E."/>
        </authorList>
    </citation>
    <scope>NUCLEOTIDE SEQUENCE</scope>
</reference>
<evidence type="ECO:0000256" key="3">
    <source>
        <dbReference type="ARBA" id="ARBA00022475"/>
    </source>
</evidence>
<dbReference type="PROSITE" id="PS50928">
    <property type="entry name" value="ABC_TM1"/>
    <property type="match status" value="1"/>
</dbReference>
<gene>
    <name evidence="9" type="ORF">METZ01_LOCUS292636</name>
</gene>
<feature type="transmembrane region" description="Helical" evidence="7">
    <location>
        <begin position="195"/>
        <end position="219"/>
    </location>
</feature>
<sequence length="277" mass="31207">MDVAMTITGVLFIYFVLSTVISFILNSDWTLIMVNRQLMLTGLMPQEEIWRIWTIFSLTSILMTISISFWFKINIKGSIFYILLLLIPFLIFTTKNTVLYVLLIMFISIVFFYLGYRSKNSKLKNIVSKIIMISWIILLPICFLILNILDGPKMTLWGGFMINLILAAIAIFAGFPLGILLALGRASSYKLIKLVSTVYIEVIRGAPLVAWLLLAWFVLPKFLPNLFGLSDINIVVRAMIVLSLFASAYIAEVIRGGLQSIPKGQEEASFALGINSI</sequence>
<feature type="transmembrane region" description="Helical" evidence="7">
    <location>
        <begin position="12"/>
        <end position="32"/>
    </location>
</feature>
<keyword evidence="6 7" id="KW-0472">Membrane</keyword>
<proteinExistence type="predicted"/>
<feature type="transmembrane region" description="Helical" evidence="7">
    <location>
        <begin position="234"/>
        <end position="254"/>
    </location>
</feature>
<dbReference type="SUPFAM" id="SSF161098">
    <property type="entry name" value="MetI-like"/>
    <property type="match status" value="1"/>
</dbReference>
<keyword evidence="4 7" id="KW-0812">Transmembrane</keyword>
<dbReference type="GO" id="GO:0043190">
    <property type="term" value="C:ATP-binding cassette (ABC) transporter complex"/>
    <property type="evidence" value="ECO:0007669"/>
    <property type="project" value="InterPro"/>
</dbReference>
<feature type="non-terminal residue" evidence="9">
    <location>
        <position position="277"/>
    </location>
</feature>
<evidence type="ECO:0000256" key="4">
    <source>
        <dbReference type="ARBA" id="ARBA00022692"/>
    </source>
</evidence>
<dbReference type="NCBIfam" id="TIGR01726">
    <property type="entry name" value="HEQRo_perm_3TM"/>
    <property type="match status" value="1"/>
</dbReference>
<evidence type="ECO:0000313" key="9">
    <source>
        <dbReference type="EMBL" id="SVC39782.1"/>
    </source>
</evidence>
<keyword evidence="5 7" id="KW-1133">Transmembrane helix</keyword>
<dbReference type="AlphaFoldDB" id="A0A382LXJ2"/>
<dbReference type="GO" id="GO:0022857">
    <property type="term" value="F:transmembrane transporter activity"/>
    <property type="evidence" value="ECO:0007669"/>
    <property type="project" value="InterPro"/>
</dbReference>
<evidence type="ECO:0000256" key="5">
    <source>
        <dbReference type="ARBA" id="ARBA00022989"/>
    </source>
</evidence>
<dbReference type="PANTHER" id="PTHR30614:SF41">
    <property type="entry name" value="INNER MEMBRANE AMINO-ACID ABC TRANSPORTER PERMEASE PROTEIN YHDY"/>
    <property type="match status" value="1"/>
</dbReference>
<evidence type="ECO:0000256" key="6">
    <source>
        <dbReference type="ARBA" id="ARBA00023136"/>
    </source>
</evidence>
<dbReference type="Gene3D" id="1.10.3720.10">
    <property type="entry name" value="MetI-like"/>
    <property type="match status" value="1"/>
</dbReference>
<name>A0A382LXJ2_9ZZZZ</name>
<feature type="transmembrane region" description="Helical" evidence="7">
    <location>
        <begin position="128"/>
        <end position="149"/>
    </location>
</feature>
<feature type="transmembrane region" description="Helical" evidence="7">
    <location>
        <begin position="99"/>
        <end position="116"/>
    </location>
</feature>
<dbReference type="InterPro" id="IPR000515">
    <property type="entry name" value="MetI-like"/>
</dbReference>
<dbReference type="InterPro" id="IPR035906">
    <property type="entry name" value="MetI-like_sf"/>
</dbReference>
<feature type="transmembrane region" description="Helical" evidence="7">
    <location>
        <begin position="78"/>
        <end position="93"/>
    </location>
</feature>
<evidence type="ECO:0000256" key="2">
    <source>
        <dbReference type="ARBA" id="ARBA00022448"/>
    </source>
</evidence>
<accession>A0A382LXJ2</accession>
<evidence type="ECO:0000256" key="7">
    <source>
        <dbReference type="SAM" id="Phobius"/>
    </source>
</evidence>
<organism evidence="9">
    <name type="scientific">marine metagenome</name>
    <dbReference type="NCBI Taxonomy" id="408172"/>
    <lineage>
        <taxon>unclassified sequences</taxon>
        <taxon>metagenomes</taxon>
        <taxon>ecological metagenomes</taxon>
    </lineage>
</organism>
<evidence type="ECO:0000259" key="8">
    <source>
        <dbReference type="PROSITE" id="PS50928"/>
    </source>
</evidence>
<dbReference type="GO" id="GO:0006865">
    <property type="term" value="P:amino acid transport"/>
    <property type="evidence" value="ECO:0007669"/>
    <property type="project" value="TreeGrafter"/>
</dbReference>
<feature type="transmembrane region" description="Helical" evidence="7">
    <location>
        <begin position="52"/>
        <end position="71"/>
    </location>
</feature>